<keyword evidence="3" id="KW-1185">Reference proteome</keyword>
<dbReference type="EMBL" id="FWFN01000005">
    <property type="protein sequence ID" value="SLN56350.1"/>
    <property type="molecule type" value="Genomic_DNA"/>
</dbReference>
<name>A0A1X6ZND2_9RHOB</name>
<feature type="signal peptide" evidence="1">
    <location>
        <begin position="1"/>
        <end position="36"/>
    </location>
</feature>
<organism evidence="2 3">
    <name type="scientific">Pseudooceanicola marinus</name>
    <dbReference type="NCBI Taxonomy" id="396013"/>
    <lineage>
        <taxon>Bacteria</taxon>
        <taxon>Pseudomonadati</taxon>
        <taxon>Pseudomonadota</taxon>
        <taxon>Alphaproteobacteria</taxon>
        <taxon>Rhodobacterales</taxon>
        <taxon>Paracoccaceae</taxon>
        <taxon>Pseudooceanicola</taxon>
    </lineage>
</organism>
<dbReference type="Proteomes" id="UP000193963">
    <property type="component" value="Unassembled WGS sequence"/>
</dbReference>
<protein>
    <recommendedName>
        <fullName evidence="4">SbsA Ig-like domain-containing protein</fullName>
    </recommendedName>
</protein>
<evidence type="ECO:0000313" key="3">
    <source>
        <dbReference type="Proteomes" id="UP000193963"/>
    </source>
</evidence>
<gene>
    <name evidence="2" type="ORF">PSM7751_02795</name>
</gene>
<reference evidence="2 3" key="1">
    <citation type="submission" date="2017-03" db="EMBL/GenBank/DDBJ databases">
        <authorList>
            <person name="Afonso C.L."/>
            <person name="Miller P.J."/>
            <person name="Scott M.A."/>
            <person name="Spackman E."/>
            <person name="Goraichik I."/>
            <person name="Dimitrov K.M."/>
            <person name="Suarez D.L."/>
            <person name="Swayne D.E."/>
        </authorList>
    </citation>
    <scope>NUCLEOTIDE SEQUENCE [LARGE SCALE GENOMIC DNA]</scope>
    <source>
        <strain evidence="2 3">CECT 7751</strain>
    </source>
</reference>
<keyword evidence="1" id="KW-0732">Signal</keyword>
<evidence type="ECO:0000313" key="2">
    <source>
        <dbReference type="EMBL" id="SLN56350.1"/>
    </source>
</evidence>
<sequence length="157" mass="16910">MRRQVSPPPSRRKRRAPVLLGLAALVLLALSGGAHAQAILRSGDHANFTRLTLPLPEGTAPSVEAQPGRAILRFSGPMGPVDTSRVFDRIGRDRLTAVTLQQGPALRLDLACDCPVETSVTSGNLMILDILDAPPSQRTLRCPARLPTDRRRQSPSP</sequence>
<accession>A0A1X6ZND2</accession>
<evidence type="ECO:0008006" key="4">
    <source>
        <dbReference type="Google" id="ProtNLM"/>
    </source>
</evidence>
<evidence type="ECO:0000256" key="1">
    <source>
        <dbReference type="SAM" id="SignalP"/>
    </source>
</evidence>
<dbReference type="AlphaFoldDB" id="A0A1X6ZND2"/>
<feature type="chain" id="PRO_5010878389" description="SbsA Ig-like domain-containing protein" evidence="1">
    <location>
        <begin position="37"/>
        <end position="157"/>
    </location>
</feature>
<proteinExistence type="predicted"/>